<evidence type="ECO:0000256" key="1">
    <source>
        <dbReference type="ARBA" id="ARBA00022723"/>
    </source>
</evidence>
<name>A0A6C2TVU0_PONDE</name>
<evidence type="ECO:0000313" key="5">
    <source>
        <dbReference type="EMBL" id="VGO11780.1"/>
    </source>
</evidence>
<sequence>MKNRVLGAVVALSASVGFAESSQQQPMNVVVITTDQQRSDAVGAWGHEHMVTPNMDRLVREGISFKRSYVCGSTCVSSRAAFYTGQFAHNTGCYGFQEWAHNRSWVEEIRDAGYYTAAMGKVHHYPATAMMGYNERLYTENFPDLTKSYDDYANYLKAEGQPSPCKILTQGGDWMNKHASNAFPLEEKYHVDQFVGRMATRWIKDYEKEQPFFLHIGFQGPHDPYDPPQRFLDMYADKEVPLPRFDVGGLAARPPQYARFMEACRNPLMFDSGPHFGVWAVDLTGMDDAAFRRMRKHYYAKITGIDYQVGKILDMLEAKGLMDNTLIIFTSDHGDNLGDHELIYKWLMTEQSVQVPMVVRLPGAARAGEVDDGLFTQMDVGPTVLTALGLEVPQRLDGSSNWKRITENDRSEVPDMVFCEDNYLTMVRTDDRKLIYYAGQPEEEYFNMEKDPWEEHNLAQHPDYAREILELKADMLQWLTVSRYLGSLSHINQPSGKRDKWPANHPEDPYILSCSPKTPEYRAECDRIAAEARKK</sequence>
<dbReference type="Gene3D" id="3.40.720.10">
    <property type="entry name" value="Alkaline Phosphatase, subunit A"/>
    <property type="match status" value="1"/>
</dbReference>
<feature type="chain" id="PRO_5028961729" evidence="3">
    <location>
        <begin position="20"/>
        <end position="535"/>
    </location>
</feature>
<protein>
    <submittedName>
        <fullName evidence="5">Arylsulfatase</fullName>
    </submittedName>
</protein>
<dbReference type="PANTHER" id="PTHR45953:SF1">
    <property type="entry name" value="IDURONATE 2-SULFATASE"/>
    <property type="match status" value="1"/>
</dbReference>
<keyword evidence="3" id="KW-0732">Signal</keyword>
<keyword evidence="6" id="KW-1185">Reference proteome</keyword>
<feature type="signal peptide" evidence="3">
    <location>
        <begin position="1"/>
        <end position="19"/>
    </location>
</feature>
<accession>A0A6C2TVU0</accession>
<dbReference type="InterPro" id="IPR017850">
    <property type="entry name" value="Alkaline_phosphatase_core_sf"/>
</dbReference>
<feature type="domain" description="Sulfatase N-terminal" evidence="4">
    <location>
        <begin position="28"/>
        <end position="389"/>
    </location>
</feature>
<keyword evidence="1" id="KW-0479">Metal-binding</keyword>
<dbReference type="GO" id="GO:0008484">
    <property type="term" value="F:sulfuric ester hydrolase activity"/>
    <property type="evidence" value="ECO:0007669"/>
    <property type="project" value="TreeGrafter"/>
</dbReference>
<evidence type="ECO:0000259" key="4">
    <source>
        <dbReference type="Pfam" id="PF00884"/>
    </source>
</evidence>
<evidence type="ECO:0000256" key="2">
    <source>
        <dbReference type="ARBA" id="ARBA00022801"/>
    </source>
</evidence>
<keyword evidence="2" id="KW-0378">Hydrolase</keyword>
<gene>
    <name evidence="5" type="ORF">PDESU_00326</name>
</gene>
<evidence type="ECO:0000256" key="3">
    <source>
        <dbReference type="SAM" id="SignalP"/>
    </source>
</evidence>
<evidence type="ECO:0000313" key="6">
    <source>
        <dbReference type="Proteomes" id="UP000366872"/>
    </source>
</evidence>
<reference evidence="5 6" key="1">
    <citation type="submission" date="2019-04" db="EMBL/GenBank/DDBJ databases">
        <authorList>
            <person name="Van Vliet M D."/>
        </authorList>
    </citation>
    <scope>NUCLEOTIDE SEQUENCE [LARGE SCALE GENOMIC DNA]</scope>
    <source>
        <strain evidence="5 6">F1</strain>
    </source>
</reference>
<dbReference type="GO" id="GO:0046872">
    <property type="term" value="F:metal ion binding"/>
    <property type="evidence" value="ECO:0007669"/>
    <property type="project" value="UniProtKB-KW"/>
</dbReference>
<dbReference type="AlphaFoldDB" id="A0A6C2TVU0"/>
<dbReference type="SUPFAM" id="SSF53649">
    <property type="entry name" value="Alkaline phosphatase-like"/>
    <property type="match status" value="1"/>
</dbReference>
<dbReference type="PANTHER" id="PTHR45953">
    <property type="entry name" value="IDURONATE 2-SULFATASE"/>
    <property type="match status" value="1"/>
</dbReference>
<proteinExistence type="predicted"/>
<organism evidence="5 6">
    <name type="scientific">Pontiella desulfatans</name>
    <dbReference type="NCBI Taxonomy" id="2750659"/>
    <lineage>
        <taxon>Bacteria</taxon>
        <taxon>Pseudomonadati</taxon>
        <taxon>Kiritimatiellota</taxon>
        <taxon>Kiritimatiellia</taxon>
        <taxon>Kiritimatiellales</taxon>
        <taxon>Pontiellaceae</taxon>
        <taxon>Pontiella</taxon>
    </lineage>
</organism>
<dbReference type="Pfam" id="PF00884">
    <property type="entry name" value="Sulfatase"/>
    <property type="match status" value="1"/>
</dbReference>
<dbReference type="Proteomes" id="UP000366872">
    <property type="component" value="Unassembled WGS sequence"/>
</dbReference>
<dbReference type="InterPro" id="IPR000917">
    <property type="entry name" value="Sulfatase_N"/>
</dbReference>
<dbReference type="GO" id="GO:0005737">
    <property type="term" value="C:cytoplasm"/>
    <property type="evidence" value="ECO:0007669"/>
    <property type="project" value="TreeGrafter"/>
</dbReference>
<dbReference type="EMBL" id="CAAHFG010000001">
    <property type="protein sequence ID" value="VGO11780.1"/>
    <property type="molecule type" value="Genomic_DNA"/>
</dbReference>